<proteinExistence type="predicted"/>
<dbReference type="Proteomes" id="UP000809621">
    <property type="component" value="Unassembled WGS sequence"/>
</dbReference>
<dbReference type="InterPro" id="IPR000771">
    <property type="entry name" value="FBA_II"/>
</dbReference>
<organism evidence="1 2">
    <name type="scientific">Vibrio ulleungensis</name>
    <dbReference type="NCBI Taxonomy" id="2807619"/>
    <lineage>
        <taxon>Bacteria</taxon>
        <taxon>Pseudomonadati</taxon>
        <taxon>Pseudomonadota</taxon>
        <taxon>Gammaproteobacteria</taxon>
        <taxon>Vibrionales</taxon>
        <taxon>Vibrionaceae</taxon>
        <taxon>Vibrio</taxon>
    </lineage>
</organism>
<dbReference type="SUPFAM" id="SSF51569">
    <property type="entry name" value="Aldolase"/>
    <property type="match status" value="1"/>
</dbReference>
<evidence type="ECO:0000313" key="2">
    <source>
        <dbReference type="Proteomes" id="UP000809621"/>
    </source>
</evidence>
<protein>
    <submittedName>
        <fullName evidence="1">Class II fructose-bisphosphate aldolase</fullName>
    </submittedName>
</protein>
<evidence type="ECO:0000313" key="1">
    <source>
        <dbReference type="EMBL" id="MBM7035335.1"/>
    </source>
</evidence>
<accession>A0ABS2HCL7</accession>
<gene>
    <name evidence="1" type="ORF">JQC93_02860</name>
</gene>
<dbReference type="Gene3D" id="3.20.20.70">
    <property type="entry name" value="Aldolase class I"/>
    <property type="match status" value="1"/>
</dbReference>
<keyword evidence="2" id="KW-1185">Reference proteome</keyword>
<dbReference type="InterPro" id="IPR013785">
    <property type="entry name" value="Aldolase_TIM"/>
</dbReference>
<sequence>MKPLSELLREYHQNSKCIIGFNFNDIWDGKAIVAVAEKQQVPVLLMAYTSVVDALGLDLIVSMTQGLRKNATVPIYLHLDHCDDIELCLAAVDAGFDSVMYDGSALSLEQNIEGTKKVADYAHARGVVVEAEIGKIRGRGFTDGDYLAAVSDVKALAEQSGADLIAVGVGTAHGYYDGEPEIHFERLSQINDAVSTPLVLHGGTGISADDIRHSITMGITKINVGTAIHTTYMQTLGHEIEVDGLSAYPPLTMQRVLPKIEQEVQKYTDMLS</sequence>
<dbReference type="Pfam" id="PF01116">
    <property type="entry name" value="F_bP_aldolase"/>
    <property type="match status" value="1"/>
</dbReference>
<dbReference type="PIRSF" id="PIRSF001359">
    <property type="entry name" value="F_bP_aldolase_II"/>
    <property type="match status" value="1"/>
</dbReference>
<dbReference type="PANTHER" id="PTHR30304">
    <property type="entry name" value="D-TAGATOSE-1,6-BISPHOSPHATE ALDOLASE"/>
    <property type="match status" value="1"/>
</dbReference>
<reference evidence="1 2" key="1">
    <citation type="submission" date="2021-02" db="EMBL/GenBank/DDBJ databases">
        <authorList>
            <person name="Park J.-S."/>
        </authorList>
    </citation>
    <scope>NUCLEOTIDE SEQUENCE [LARGE SCALE GENOMIC DNA]</scope>
    <source>
        <strain evidence="1 2">188UL20-2</strain>
    </source>
</reference>
<comment type="caution">
    <text evidence="1">The sequence shown here is derived from an EMBL/GenBank/DDBJ whole genome shotgun (WGS) entry which is preliminary data.</text>
</comment>
<dbReference type="PANTHER" id="PTHR30304:SF0">
    <property type="entry name" value="D-TAGATOSE-1,6-BISPHOSPHATE ALDOLASE SUBUNIT GATY-RELATED"/>
    <property type="match status" value="1"/>
</dbReference>
<name>A0ABS2HCL7_9VIBR</name>
<dbReference type="InterPro" id="IPR050246">
    <property type="entry name" value="Class_II_FBP_aldolase"/>
</dbReference>
<dbReference type="EMBL" id="JAFEUM010000001">
    <property type="protein sequence ID" value="MBM7035335.1"/>
    <property type="molecule type" value="Genomic_DNA"/>
</dbReference>
<dbReference type="RefSeq" id="WP_205156945.1">
    <property type="nucleotide sequence ID" value="NZ_JAFEUM010000001.1"/>
</dbReference>